<dbReference type="PANTHER" id="PTHR43562:SF3">
    <property type="entry name" value="SODIUM ION_PROTON EXCHANGER (EUROFUNG)"/>
    <property type="match status" value="1"/>
</dbReference>
<feature type="transmembrane region" description="Helical" evidence="10">
    <location>
        <begin position="198"/>
        <end position="220"/>
    </location>
</feature>
<feature type="transmembrane region" description="Helical" evidence="10">
    <location>
        <begin position="389"/>
        <end position="412"/>
    </location>
</feature>
<dbReference type="RefSeq" id="WP_167220424.1">
    <property type="nucleotide sequence ID" value="NZ_JAAQPH010000001.1"/>
</dbReference>
<organism evidence="12 13">
    <name type="scientific">Pelagibius litoralis</name>
    <dbReference type="NCBI Taxonomy" id="374515"/>
    <lineage>
        <taxon>Bacteria</taxon>
        <taxon>Pseudomonadati</taxon>
        <taxon>Pseudomonadota</taxon>
        <taxon>Alphaproteobacteria</taxon>
        <taxon>Rhodospirillales</taxon>
        <taxon>Rhodovibrionaceae</taxon>
        <taxon>Pelagibius</taxon>
    </lineage>
</organism>
<evidence type="ECO:0000256" key="7">
    <source>
        <dbReference type="ARBA" id="ARBA00023065"/>
    </source>
</evidence>
<dbReference type="GO" id="GO:1902600">
    <property type="term" value="P:proton transmembrane transport"/>
    <property type="evidence" value="ECO:0007669"/>
    <property type="project" value="InterPro"/>
</dbReference>
<proteinExistence type="predicted"/>
<dbReference type="Pfam" id="PF00999">
    <property type="entry name" value="Na_H_Exchanger"/>
    <property type="match status" value="1"/>
</dbReference>
<feature type="transmembrane region" description="Helical" evidence="10">
    <location>
        <begin position="316"/>
        <end position="340"/>
    </location>
</feature>
<feature type="transmembrane region" description="Helical" evidence="10">
    <location>
        <begin position="232"/>
        <end position="250"/>
    </location>
</feature>
<feature type="transmembrane region" description="Helical" evidence="10">
    <location>
        <begin position="99"/>
        <end position="122"/>
    </location>
</feature>
<dbReference type="GO" id="GO:0006814">
    <property type="term" value="P:sodium ion transport"/>
    <property type="evidence" value="ECO:0007669"/>
    <property type="project" value="UniProtKB-KW"/>
</dbReference>
<dbReference type="GO" id="GO:0015297">
    <property type="term" value="F:antiporter activity"/>
    <property type="evidence" value="ECO:0007669"/>
    <property type="project" value="UniProtKB-KW"/>
</dbReference>
<feature type="transmembrane region" description="Helical" evidence="10">
    <location>
        <begin position="35"/>
        <end position="59"/>
    </location>
</feature>
<feature type="domain" description="Cation/H+ exchanger transmembrane" evidence="11">
    <location>
        <begin position="13"/>
        <end position="413"/>
    </location>
</feature>
<keyword evidence="3" id="KW-0050">Antiport</keyword>
<evidence type="ECO:0000256" key="4">
    <source>
        <dbReference type="ARBA" id="ARBA00022692"/>
    </source>
</evidence>
<dbReference type="Gene3D" id="1.20.1530.20">
    <property type="match status" value="1"/>
</dbReference>
<evidence type="ECO:0000313" key="13">
    <source>
        <dbReference type="Proteomes" id="UP000761264"/>
    </source>
</evidence>
<feature type="transmembrane region" description="Helical" evidence="10">
    <location>
        <begin position="347"/>
        <end position="369"/>
    </location>
</feature>
<dbReference type="GO" id="GO:0016020">
    <property type="term" value="C:membrane"/>
    <property type="evidence" value="ECO:0007669"/>
    <property type="project" value="UniProtKB-SubCell"/>
</dbReference>
<keyword evidence="8 10" id="KW-0472">Membrane</keyword>
<evidence type="ECO:0000256" key="8">
    <source>
        <dbReference type="ARBA" id="ARBA00023136"/>
    </source>
</evidence>
<feature type="transmembrane region" description="Helical" evidence="10">
    <location>
        <begin position="284"/>
        <end position="304"/>
    </location>
</feature>
<dbReference type="Proteomes" id="UP000761264">
    <property type="component" value="Unassembled WGS sequence"/>
</dbReference>
<keyword evidence="7" id="KW-0406">Ion transport</keyword>
<keyword evidence="9" id="KW-0739">Sodium transport</keyword>
<feature type="transmembrane region" description="Helical" evidence="10">
    <location>
        <begin position="163"/>
        <end position="186"/>
    </location>
</feature>
<keyword evidence="5 10" id="KW-1133">Transmembrane helix</keyword>
<gene>
    <name evidence="12" type="ORF">HBA54_00885</name>
</gene>
<protein>
    <submittedName>
        <fullName evidence="12">Cation:proton antiporter</fullName>
    </submittedName>
</protein>
<keyword evidence="13" id="KW-1185">Reference proteome</keyword>
<evidence type="ECO:0000256" key="9">
    <source>
        <dbReference type="ARBA" id="ARBA00023201"/>
    </source>
</evidence>
<reference evidence="12" key="1">
    <citation type="submission" date="2020-03" db="EMBL/GenBank/DDBJ databases">
        <title>Genome of Pelagibius litoralis DSM 21314T.</title>
        <authorList>
            <person name="Wang G."/>
        </authorList>
    </citation>
    <scope>NUCLEOTIDE SEQUENCE</scope>
    <source>
        <strain evidence="12">DSM 21314</strain>
    </source>
</reference>
<comment type="caution">
    <text evidence="12">The sequence shown here is derived from an EMBL/GenBank/DDBJ whole genome shotgun (WGS) entry which is preliminary data.</text>
</comment>
<evidence type="ECO:0000256" key="3">
    <source>
        <dbReference type="ARBA" id="ARBA00022449"/>
    </source>
</evidence>
<keyword evidence="6" id="KW-0915">Sodium</keyword>
<name>A0A967EUK6_9PROT</name>
<dbReference type="PANTHER" id="PTHR43562">
    <property type="entry name" value="NAPA-TYPE SODIUM/HYDROGEN ANTIPORTER"/>
    <property type="match status" value="1"/>
</dbReference>
<dbReference type="EMBL" id="JAAQPH010000001">
    <property type="protein sequence ID" value="NIA67142.1"/>
    <property type="molecule type" value="Genomic_DNA"/>
</dbReference>
<dbReference type="AlphaFoldDB" id="A0A967EUK6"/>
<evidence type="ECO:0000259" key="11">
    <source>
        <dbReference type="Pfam" id="PF00999"/>
    </source>
</evidence>
<keyword evidence="2" id="KW-0813">Transport</keyword>
<evidence type="ECO:0000256" key="5">
    <source>
        <dbReference type="ARBA" id="ARBA00022989"/>
    </source>
</evidence>
<dbReference type="InterPro" id="IPR006153">
    <property type="entry name" value="Cation/H_exchanger_TM"/>
</dbReference>
<evidence type="ECO:0000313" key="12">
    <source>
        <dbReference type="EMBL" id="NIA67142.1"/>
    </source>
</evidence>
<keyword evidence="4 10" id="KW-0812">Transmembrane</keyword>
<accession>A0A967EUK6</accession>
<evidence type="ECO:0000256" key="2">
    <source>
        <dbReference type="ARBA" id="ARBA00022448"/>
    </source>
</evidence>
<feature type="transmembrane region" description="Helical" evidence="10">
    <location>
        <begin position="128"/>
        <end position="151"/>
    </location>
</feature>
<dbReference type="InterPro" id="IPR038770">
    <property type="entry name" value="Na+/solute_symporter_sf"/>
</dbReference>
<sequence>MLLVLSQLLCLLVIARLCGVGAERLGQAAPVGELVAGVLIAVAVSVIGPILGGAANGLLVDLREAPQIADIATMAIFFLVLRAGVDMEPREMFAASGGAFAVALGGVIVPMALGIGLAWWFIPASEMKVAQALVVGVAMSVTAIPATARVFEELGLLHSRLGITVMAAALIDDVFGLILLAGVTTYAATGGDADLGNLAWLAAKACLFFTVTGLLGAHVYPHVNERLREEKIVALDLSALVAVAIAYALLAEVLGLHWIMGAFMAGLFLEPARIGQRAFDDMKLILAAITSGVLGPLFFVSIGMQVDLGAVYEAPALAALVILAAFFGKLMGSGLPALWIGFDRRHAAAVGVGMSARGAVELIILGVVAEAGILATGGRAGEAGVVDNLFSLLVVMAVVTTFIAPLALRWLLKADE</sequence>
<evidence type="ECO:0000256" key="1">
    <source>
        <dbReference type="ARBA" id="ARBA00004141"/>
    </source>
</evidence>
<evidence type="ECO:0000256" key="10">
    <source>
        <dbReference type="SAM" id="Phobius"/>
    </source>
</evidence>
<evidence type="ECO:0000256" key="6">
    <source>
        <dbReference type="ARBA" id="ARBA00023053"/>
    </source>
</evidence>
<comment type="subcellular location">
    <subcellularLocation>
        <location evidence="1">Membrane</location>
        <topology evidence="1">Multi-pass membrane protein</topology>
    </subcellularLocation>
</comment>